<dbReference type="EMBL" id="SLZU01000028">
    <property type="protein sequence ID" value="TCS56515.1"/>
    <property type="molecule type" value="Genomic_DNA"/>
</dbReference>
<feature type="region of interest" description="Disordered" evidence="7">
    <location>
        <begin position="609"/>
        <end position="685"/>
    </location>
</feature>
<keyword evidence="5 8" id="KW-1133">Transmembrane helix</keyword>
<dbReference type="OrthoDB" id="9759295at2"/>
<evidence type="ECO:0000256" key="5">
    <source>
        <dbReference type="ARBA" id="ARBA00022989"/>
    </source>
</evidence>
<evidence type="ECO:0000256" key="7">
    <source>
        <dbReference type="SAM" id="MobiDB-lite"/>
    </source>
</evidence>
<gene>
    <name evidence="9" type="ORF">EDD52_1285</name>
</gene>
<evidence type="ECO:0000256" key="1">
    <source>
        <dbReference type="ARBA" id="ARBA00004651"/>
    </source>
</evidence>
<evidence type="ECO:0000313" key="10">
    <source>
        <dbReference type="Proteomes" id="UP000295696"/>
    </source>
</evidence>
<evidence type="ECO:0000256" key="4">
    <source>
        <dbReference type="ARBA" id="ARBA00022692"/>
    </source>
</evidence>
<keyword evidence="4 8" id="KW-0812">Transmembrane</keyword>
<feature type="transmembrane region" description="Helical" evidence="8">
    <location>
        <begin position="7"/>
        <end position="31"/>
    </location>
</feature>
<feature type="compositionally biased region" description="Acidic residues" evidence="7">
    <location>
        <begin position="644"/>
        <end position="679"/>
    </location>
</feature>
<accession>A0A4V2UME5</accession>
<proteinExistence type="inferred from homology"/>
<sequence>MKRLFMGYLLFSLVGLSLAYLMVGVYLAWVFDRGVDHLFFVQHFWWLRANFPAAADMSFVILGGGVIAGLGLALAVVSESLSTFGVTHWQSKAELRRSKMLEKPGSGFLLAKTAGKTSNAPFICSKQYPHCMIVAPTGRGKGRGFVIPNLLTFKGSTVTLDVKGENFEKTARRRVAMGDKVFRFAPTNFKVRSHRYNPLLRIYEMPNEDQRMFELDKMANLFLQTENPANQSLLRGGITAFIAAGMLAFQRGTPTMGEIYRIVNGGGNEFGPQYALYALEAKHKAVQLIWTSLSKMNEKTLSSFISLLNNSGLDPWKNAHFDRMTNTSDFDFDALRKEPHSIYLTIRAQDIEPLAGLIRLFFSDLIATLEHHEPDPETEPWPVMIIMDEFHKLGKMPIVADSITTLRSYGGRLAIITQTIPKLDEIYGRNERLSLEGGAGIKSYMTPSEELTIENLSDACGMTTKRRVQKSRQVGFFQRTTMTERTEEVPLLTQDEARRMSKDDVVLVIDGDMPVKSRAIVYYDDPYLNKLYMDQSGPYPERDATADRLDDLEAGRPAYRVEKPAEEEAPDADQQRANLDKYVQLLKEAAAAAEKQVENLRDVIQAGEKVEPHPVSQTRAALKPKVQPGQFQFALPNLENHETEADDDVDQETQPGDDVDQEAEPDDDAVQETQPDDDDLQGKSV</sequence>
<evidence type="ECO:0000256" key="6">
    <source>
        <dbReference type="ARBA" id="ARBA00023136"/>
    </source>
</evidence>
<keyword evidence="3" id="KW-1003">Cell membrane</keyword>
<dbReference type="AlphaFoldDB" id="A0A4V2UME5"/>
<evidence type="ECO:0000256" key="8">
    <source>
        <dbReference type="SAM" id="Phobius"/>
    </source>
</evidence>
<feature type="transmembrane region" description="Helical" evidence="8">
    <location>
        <begin position="51"/>
        <end position="77"/>
    </location>
</feature>
<dbReference type="PANTHER" id="PTHR37937:SF1">
    <property type="entry name" value="CONJUGATIVE TRANSFER: DNA TRANSPORT"/>
    <property type="match status" value="1"/>
</dbReference>
<organism evidence="9 10">
    <name type="scientific">Primorskyibacter sedentarius</name>
    <dbReference type="NCBI Taxonomy" id="745311"/>
    <lineage>
        <taxon>Bacteria</taxon>
        <taxon>Pseudomonadati</taxon>
        <taxon>Pseudomonadota</taxon>
        <taxon>Alphaproteobacteria</taxon>
        <taxon>Rhodobacterales</taxon>
        <taxon>Roseobacteraceae</taxon>
        <taxon>Primorskyibacter</taxon>
    </lineage>
</organism>
<keyword evidence="6 8" id="KW-0472">Membrane</keyword>
<evidence type="ECO:0000313" key="9">
    <source>
        <dbReference type="EMBL" id="TCS56515.1"/>
    </source>
</evidence>
<dbReference type="InterPro" id="IPR027417">
    <property type="entry name" value="P-loop_NTPase"/>
</dbReference>
<comment type="caution">
    <text evidence="9">The sequence shown here is derived from an EMBL/GenBank/DDBJ whole genome shotgun (WGS) entry which is preliminary data.</text>
</comment>
<dbReference type="InterPro" id="IPR051539">
    <property type="entry name" value="T4SS-coupling_protein"/>
</dbReference>
<comment type="similarity">
    <text evidence="2">Belongs to the VirD4/TraG family.</text>
</comment>
<dbReference type="SUPFAM" id="SSF52540">
    <property type="entry name" value="P-loop containing nucleoside triphosphate hydrolases"/>
    <property type="match status" value="1"/>
</dbReference>
<name>A0A4V2UME5_9RHOB</name>
<dbReference type="InterPro" id="IPR003688">
    <property type="entry name" value="TraG/VirD4"/>
</dbReference>
<protein>
    <submittedName>
        <fullName evidence="9">Type IV secretion system protein VirD4</fullName>
    </submittedName>
</protein>
<dbReference type="GO" id="GO:0005886">
    <property type="term" value="C:plasma membrane"/>
    <property type="evidence" value="ECO:0007669"/>
    <property type="project" value="UniProtKB-SubCell"/>
</dbReference>
<dbReference type="Pfam" id="PF02534">
    <property type="entry name" value="T4SS-DNA_transf"/>
    <property type="match status" value="1"/>
</dbReference>
<evidence type="ECO:0000256" key="2">
    <source>
        <dbReference type="ARBA" id="ARBA00008806"/>
    </source>
</evidence>
<keyword evidence="10" id="KW-1185">Reference proteome</keyword>
<dbReference type="PANTHER" id="PTHR37937">
    <property type="entry name" value="CONJUGATIVE TRANSFER: DNA TRANSPORT"/>
    <property type="match status" value="1"/>
</dbReference>
<dbReference type="Gene3D" id="3.40.50.300">
    <property type="entry name" value="P-loop containing nucleotide triphosphate hydrolases"/>
    <property type="match status" value="1"/>
</dbReference>
<dbReference type="RefSeq" id="WP_132248590.1">
    <property type="nucleotide sequence ID" value="NZ_SLZU01000028.1"/>
</dbReference>
<evidence type="ECO:0000256" key="3">
    <source>
        <dbReference type="ARBA" id="ARBA00022475"/>
    </source>
</evidence>
<reference evidence="9 10" key="1">
    <citation type="submission" date="2019-03" db="EMBL/GenBank/DDBJ databases">
        <title>Genomic Encyclopedia of Type Strains, Phase IV (KMG-IV): sequencing the most valuable type-strain genomes for metagenomic binning, comparative biology and taxonomic classification.</title>
        <authorList>
            <person name="Goeker M."/>
        </authorList>
    </citation>
    <scope>NUCLEOTIDE SEQUENCE [LARGE SCALE GENOMIC DNA]</scope>
    <source>
        <strain evidence="9 10">DSM 104836</strain>
    </source>
</reference>
<dbReference type="CDD" id="cd01127">
    <property type="entry name" value="TrwB_TraG_TraD_VirD4"/>
    <property type="match status" value="2"/>
</dbReference>
<dbReference type="Proteomes" id="UP000295696">
    <property type="component" value="Unassembled WGS sequence"/>
</dbReference>
<comment type="subcellular location">
    <subcellularLocation>
        <location evidence="1">Cell membrane</location>
        <topology evidence="1">Multi-pass membrane protein</topology>
    </subcellularLocation>
</comment>